<sequence length="202" mass="22486">MRQLSDVIKISDAVESDTIHTYYTLDAEVLKQSGTNRKLTNVAEQARKLRPRMQAMYDVLSETNNCPDCSGHSGEDNTAAEEMFMSFLQNSSLDPISDVAPCAYDGFIANLHSFLVQCTNSCLEKGVLYSANTPILRFPKRTSPMKARSSDNKNCLFASTEENLRTVSQHLDNILFPVLAGDDMVVCGSEQRKETVVDFVDK</sequence>
<evidence type="ECO:0000313" key="2">
    <source>
        <dbReference type="Proteomes" id="UP000270094"/>
    </source>
</evidence>
<organism evidence="1 2">
    <name type="scientific">Strongylus vulgaris</name>
    <name type="common">Blood worm</name>
    <dbReference type="NCBI Taxonomy" id="40348"/>
    <lineage>
        <taxon>Eukaryota</taxon>
        <taxon>Metazoa</taxon>
        <taxon>Ecdysozoa</taxon>
        <taxon>Nematoda</taxon>
        <taxon>Chromadorea</taxon>
        <taxon>Rhabditida</taxon>
        <taxon>Rhabditina</taxon>
        <taxon>Rhabditomorpha</taxon>
        <taxon>Strongyloidea</taxon>
        <taxon>Strongylidae</taxon>
        <taxon>Strongylus</taxon>
    </lineage>
</organism>
<dbReference type="OrthoDB" id="2289278at2759"/>
<dbReference type="Proteomes" id="UP000270094">
    <property type="component" value="Unassembled WGS sequence"/>
</dbReference>
<protein>
    <submittedName>
        <fullName evidence="1">Uncharacterized protein</fullName>
    </submittedName>
</protein>
<proteinExistence type="predicted"/>
<name>A0A3P7L1A3_STRVU</name>
<gene>
    <name evidence="1" type="ORF">SVUK_LOCUS8026</name>
</gene>
<feature type="non-terminal residue" evidence="1">
    <location>
        <position position="202"/>
    </location>
</feature>
<dbReference type="EMBL" id="UYYB01028450">
    <property type="protein sequence ID" value="VDM73028.1"/>
    <property type="molecule type" value="Genomic_DNA"/>
</dbReference>
<accession>A0A3P7L1A3</accession>
<evidence type="ECO:0000313" key="1">
    <source>
        <dbReference type="EMBL" id="VDM73028.1"/>
    </source>
</evidence>
<keyword evidence="2" id="KW-1185">Reference proteome</keyword>
<dbReference type="AlphaFoldDB" id="A0A3P7L1A3"/>
<reference evidence="1 2" key="1">
    <citation type="submission" date="2018-11" db="EMBL/GenBank/DDBJ databases">
        <authorList>
            <consortium name="Pathogen Informatics"/>
        </authorList>
    </citation>
    <scope>NUCLEOTIDE SEQUENCE [LARGE SCALE GENOMIC DNA]</scope>
</reference>